<dbReference type="AlphaFoldDB" id="A0A1Q9E080"/>
<dbReference type="GO" id="GO:0070403">
    <property type="term" value="F:NAD+ binding"/>
    <property type="evidence" value="ECO:0007669"/>
    <property type="project" value="InterPro"/>
</dbReference>
<evidence type="ECO:0000313" key="10">
    <source>
        <dbReference type="Proteomes" id="UP000186817"/>
    </source>
</evidence>
<comment type="cofactor">
    <cofactor evidence="1">
        <name>Zn(2+)</name>
        <dbReference type="ChEBI" id="CHEBI:29105"/>
    </cofactor>
</comment>
<dbReference type="PANTHER" id="PTHR11085">
    <property type="entry name" value="NAD-DEPENDENT PROTEIN DEACYLASE SIRTUIN-5, MITOCHONDRIAL-RELATED"/>
    <property type="match status" value="1"/>
</dbReference>
<comment type="caution">
    <text evidence="9">The sequence shown here is derived from an EMBL/GenBank/DDBJ whole genome shotgun (WGS) entry which is preliminary data.</text>
</comment>
<reference evidence="9 10" key="1">
    <citation type="submission" date="2016-02" db="EMBL/GenBank/DDBJ databases">
        <title>Genome analysis of coral dinoflagellate symbionts highlights evolutionary adaptations to a symbiotic lifestyle.</title>
        <authorList>
            <person name="Aranda M."/>
            <person name="Li Y."/>
            <person name="Liew Y.J."/>
            <person name="Baumgarten S."/>
            <person name="Simakov O."/>
            <person name="Wilson M."/>
            <person name="Piel J."/>
            <person name="Ashoor H."/>
            <person name="Bougouffa S."/>
            <person name="Bajic V.B."/>
            <person name="Ryu T."/>
            <person name="Ravasi T."/>
            <person name="Bayer T."/>
            <person name="Micklem G."/>
            <person name="Kim H."/>
            <person name="Bhak J."/>
            <person name="Lajeunesse T.C."/>
            <person name="Voolstra C.R."/>
        </authorList>
    </citation>
    <scope>NUCLEOTIDE SEQUENCE [LARGE SCALE GENOMIC DNA]</scope>
    <source>
        <strain evidence="9 10">CCMP2467</strain>
    </source>
</reference>
<dbReference type="InterPro" id="IPR050134">
    <property type="entry name" value="NAD-dep_sirtuin_deacylases"/>
</dbReference>
<dbReference type="GO" id="GO:0017136">
    <property type="term" value="F:histone deacetylase activity, NAD-dependent"/>
    <property type="evidence" value="ECO:0007669"/>
    <property type="project" value="TreeGrafter"/>
</dbReference>
<name>A0A1Q9E080_SYMMI</name>
<dbReference type="EMBL" id="LSRX01000314">
    <property type="protein sequence ID" value="OLQ00831.1"/>
    <property type="molecule type" value="Genomic_DNA"/>
</dbReference>
<proteinExistence type="predicted"/>
<dbReference type="PROSITE" id="PS50305">
    <property type="entry name" value="SIRTUIN"/>
    <property type="match status" value="1"/>
</dbReference>
<feature type="region of interest" description="Disordered" evidence="7">
    <location>
        <begin position="1"/>
        <end position="27"/>
    </location>
</feature>
<dbReference type="SUPFAM" id="SSF52467">
    <property type="entry name" value="DHS-like NAD/FAD-binding domain"/>
    <property type="match status" value="1"/>
</dbReference>
<evidence type="ECO:0000256" key="3">
    <source>
        <dbReference type="ARBA" id="ARBA00022723"/>
    </source>
</evidence>
<evidence type="ECO:0000256" key="4">
    <source>
        <dbReference type="ARBA" id="ARBA00022833"/>
    </source>
</evidence>
<dbReference type="Gene3D" id="3.30.1600.10">
    <property type="entry name" value="SIR2/SIRT2 'Small Domain"/>
    <property type="match status" value="1"/>
</dbReference>
<dbReference type="Gene3D" id="3.40.50.1220">
    <property type="entry name" value="TPP-binding domain"/>
    <property type="match status" value="1"/>
</dbReference>
<dbReference type="InterPro" id="IPR026590">
    <property type="entry name" value="Ssirtuin_cat_dom"/>
</dbReference>
<dbReference type="InterPro" id="IPR029035">
    <property type="entry name" value="DHS-like_NAD/FAD-binding_dom"/>
</dbReference>
<dbReference type="OrthoDB" id="424302at2759"/>
<evidence type="ECO:0000256" key="6">
    <source>
        <dbReference type="PROSITE-ProRule" id="PRU00236"/>
    </source>
</evidence>
<keyword evidence="2" id="KW-0808">Transferase</keyword>
<keyword evidence="4" id="KW-0862">Zinc</keyword>
<gene>
    <name evidence="9" type="primary">sirt2</name>
    <name evidence="9" type="ORF">AK812_SmicGene16476</name>
</gene>
<accession>A0A1Q9E080</accession>
<dbReference type="InterPro" id="IPR003000">
    <property type="entry name" value="Sirtuin"/>
</dbReference>
<comment type="caution">
    <text evidence="6">Lacks conserved residue(s) required for the propagation of feature annotation.</text>
</comment>
<sequence>MAHKKDAEAESGTSPDSPGSEDVDPDVESALEYLQMLQEGGMFAGKEPLLAKMQELAKQGVHPMEVLQSMRRAPTEEKMEPVLASFDLEGITRYIAEKACKKIVVMCGAGISTSAGIPDFRTPGTGLYDNLQRFNLPQAESIFEMWPGNFEPTPALFAAESMAEVATRHGEIVNAAFSESLADWVQAAAGTERYRFKICDRGQREASVTEHVAHNPRDSPWLSYSSDLATALWFAVAKARYGERQILACIDPTEHATFTVQQEIVIQQDDVEWADRVRRHSTWTVPPHREELLAGPERTPARADYV</sequence>
<evidence type="ECO:0000256" key="1">
    <source>
        <dbReference type="ARBA" id="ARBA00001947"/>
    </source>
</evidence>
<organism evidence="9 10">
    <name type="scientific">Symbiodinium microadriaticum</name>
    <name type="common">Dinoflagellate</name>
    <name type="synonym">Zooxanthella microadriatica</name>
    <dbReference type="NCBI Taxonomy" id="2951"/>
    <lineage>
        <taxon>Eukaryota</taxon>
        <taxon>Sar</taxon>
        <taxon>Alveolata</taxon>
        <taxon>Dinophyceae</taxon>
        <taxon>Suessiales</taxon>
        <taxon>Symbiodiniaceae</taxon>
        <taxon>Symbiodinium</taxon>
    </lineage>
</organism>
<evidence type="ECO:0000259" key="8">
    <source>
        <dbReference type="PROSITE" id="PS50305"/>
    </source>
</evidence>
<keyword evidence="3" id="KW-0479">Metal-binding</keyword>
<dbReference type="Proteomes" id="UP000186817">
    <property type="component" value="Unassembled WGS sequence"/>
</dbReference>
<dbReference type="PANTHER" id="PTHR11085:SF6">
    <property type="entry name" value="NAD-DEPENDENT PROTEIN DEACETYLASE SIRTUIN-2"/>
    <property type="match status" value="1"/>
</dbReference>
<evidence type="ECO:0000256" key="7">
    <source>
        <dbReference type="SAM" id="MobiDB-lite"/>
    </source>
</evidence>
<evidence type="ECO:0000256" key="2">
    <source>
        <dbReference type="ARBA" id="ARBA00022679"/>
    </source>
</evidence>
<feature type="domain" description="Deacetylase sirtuin-type" evidence="8">
    <location>
        <begin position="81"/>
        <end position="306"/>
    </location>
</feature>
<dbReference type="GO" id="GO:0005634">
    <property type="term" value="C:nucleus"/>
    <property type="evidence" value="ECO:0007669"/>
    <property type="project" value="TreeGrafter"/>
</dbReference>
<evidence type="ECO:0000256" key="5">
    <source>
        <dbReference type="ARBA" id="ARBA00023027"/>
    </source>
</evidence>
<keyword evidence="10" id="KW-1185">Reference proteome</keyword>
<keyword evidence="5" id="KW-0520">NAD</keyword>
<protein>
    <submittedName>
        <fullName evidence="9">NAD-dependent protein deacetylase sirtuin-2</fullName>
    </submittedName>
</protein>
<dbReference type="GO" id="GO:0046872">
    <property type="term" value="F:metal ion binding"/>
    <property type="evidence" value="ECO:0007669"/>
    <property type="project" value="UniProtKB-KW"/>
</dbReference>
<dbReference type="InterPro" id="IPR026591">
    <property type="entry name" value="Sirtuin_cat_small_dom_sf"/>
</dbReference>
<evidence type="ECO:0000313" key="9">
    <source>
        <dbReference type="EMBL" id="OLQ00831.1"/>
    </source>
</evidence>
<dbReference type="Pfam" id="PF02146">
    <property type="entry name" value="SIR2"/>
    <property type="match status" value="1"/>
</dbReference>